<dbReference type="GO" id="GO:0006122">
    <property type="term" value="P:mitochondrial electron transport, ubiquinol to cytochrome c"/>
    <property type="evidence" value="ECO:0007669"/>
    <property type="project" value="InterPro"/>
</dbReference>
<protein>
    <submittedName>
        <fullName evidence="1">Uncharacterized protein</fullName>
    </submittedName>
</protein>
<dbReference type="EMBL" id="KZ303492">
    <property type="protein sequence ID" value="PIA17933.1"/>
    <property type="molecule type" value="Genomic_DNA"/>
</dbReference>
<accession>A0A2G5BG07</accession>
<dbReference type="PANTHER" id="PTHR28254:SF1">
    <property type="entry name" value="CYTOCHROME B-C1 COMPLEX SUBUNIT 10, MITOCHONDRIAL"/>
    <property type="match status" value="1"/>
</dbReference>
<evidence type="ECO:0000313" key="1">
    <source>
        <dbReference type="EMBL" id="PIA17933.1"/>
    </source>
</evidence>
<keyword evidence="2" id="KW-1185">Reference proteome</keyword>
<dbReference type="AlphaFoldDB" id="A0A2G5BG07"/>
<dbReference type="InterPro" id="IPR019182">
    <property type="entry name" value="Cytochrome_b-c1_su10_fun"/>
</dbReference>
<dbReference type="OrthoDB" id="2391627at2759"/>
<sequence>MTYSPPIKPKFRTNVAGYSAETVRRWMGSSTRWGAFAGLTGLFVLSQVPIIKQSILQKTPILGWYWKVEEEKK</sequence>
<organism evidence="1 2">
    <name type="scientific">Coemansia reversa (strain ATCC 12441 / NRRL 1564)</name>
    <dbReference type="NCBI Taxonomy" id="763665"/>
    <lineage>
        <taxon>Eukaryota</taxon>
        <taxon>Fungi</taxon>
        <taxon>Fungi incertae sedis</taxon>
        <taxon>Zoopagomycota</taxon>
        <taxon>Kickxellomycotina</taxon>
        <taxon>Kickxellomycetes</taxon>
        <taxon>Kickxellales</taxon>
        <taxon>Kickxellaceae</taxon>
        <taxon>Coemansia</taxon>
    </lineage>
</organism>
<dbReference type="PANTHER" id="PTHR28254">
    <property type="entry name" value="CYTOCHROME B-C1 COMPLEX SUBUNIT 10"/>
    <property type="match status" value="1"/>
</dbReference>
<dbReference type="STRING" id="763665.A0A2G5BG07"/>
<evidence type="ECO:0000313" key="2">
    <source>
        <dbReference type="Proteomes" id="UP000242474"/>
    </source>
</evidence>
<dbReference type="Pfam" id="PF09796">
    <property type="entry name" value="QCR10"/>
    <property type="match status" value="1"/>
</dbReference>
<name>A0A2G5BG07_COERN</name>
<proteinExistence type="predicted"/>
<reference evidence="1 2" key="1">
    <citation type="journal article" date="2015" name="Genome Biol. Evol.">
        <title>Phylogenomic analyses indicate that early fungi evolved digesting cell walls of algal ancestors of land plants.</title>
        <authorList>
            <person name="Chang Y."/>
            <person name="Wang S."/>
            <person name="Sekimoto S."/>
            <person name="Aerts A.L."/>
            <person name="Choi C."/>
            <person name="Clum A."/>
            <person name="LaButti K.M."/>
            <person name="Lindquist E.A."/>
            <person name="Yee Ngan C."/>
            <person name="Ohm R.A."/>
            <person name="Salamov A.A."/>
            <person name="Grigoriev I.V."/>
            <person name="Spatafora J.W."/>
            <person name="Berbee M.L."/>
        </authorList>
    </citation>
    <scope>NUCLEOTIDE SEQUENCE [LARGE SCALE GENOMIC DNA]</scope>
    <source>
        <strain evidence="1 2">NRRL 1564</strain>
    </source>
</reference>
<dbReference type="Proteomes" id="UP000242474">
    <property type="component" value="Unassembled WGS sequence"/>
</dbReference>
<dbReference type="GO" id="GO:0005739">
    <property type="term" value="C:mitochondrion"/>
    <property type="evidence" value="ECO:0007669"/>
    <property type="project" value="GOC"/>
</dbReference>
<gene>
    <name evidence="1" type="ORF">COEREDRAFT_7113</name>
</gene>